<dbReference type="RefSeq" id="XP_046076546.1">
    <property type="nucleotide sequence ID" value="XM_046210446.1"/>
</dbReference>
<gene>
    <name evidence="3" type="ORF">BGW36DRAFT_286761</name>
</gene>
<dbReference type="SUPFAM" id="SSF51735">
    <property type="entry name" value="NAD(P)-binding Rossmann-fold domains"/>
    <property type="match status" value="1"/>
</dbReference>
<name>A0AAD4L3H4_9EURO</name>
<proteinExistence type="inferred from homology"/>
<dbReference type="GO" id="GO:0016616">
    <property type="term" value="F:oxidoreductase activity, acting on the CH-OH group of donors, NAD or NADP as acceptor"/>
    <property type="evidence" value="ECO:0007669"/>
    <property type="project" value="UniProtKB-ARBA"/>
</dbReference>
<dbReference type="Gene3D" id="3.40.50.720">
    <property type="entry name" value="NAD(P)-binding Rossmann-like Domain"/>
    <property type="match status" value="1"/>
</dbReference>
<keyword evidence="2" id="KW-0560">Oxidoreductase</keyword>
<dbReference type="GO" id="GO:0050664">
    <property type="term" value="F:oxidoreductase activity, acting on NAD(P)H, oxygen as acceptor"/>
    <property type="evidence" value="ECO:0007669"/>
    <property type="project" value="TreeGrafter"/>
</dbReference>
<evidence type="ECO:0000256" key="2">
    <source>
        <dbReference type="ARBA" id="ARBA00023002"/>
    </source>
</evidence>
<keyword evidence="4" id="KW-1185">Reference proteome</keyword>
<dbReference type="Proteomes" id="UP001201262">
    <property type="component" value="Unassembled WGS sequence"/>
</dbReference>
<evidence type="ECO:0000256" key="1">
    <source>
        <dbReference type="ARBA" id="ARBA00006484"/>
    </source>
</evidence>
<protein>
    <recommendedName>
        <fullName evidence="5">D-arabinitol 2-dehydrogenase</fullName>
    </recommendedName>
</protein>
<evidence type="ECO:0000313" key="4">
    <source>
        <dbReference type="Proteomes" id="UP001201262"/>
    </source>
</evidence>
<dbReference type="InterPro" id="IPR036291">
    <property type="entry name" value="NAD(P)-bd_dom_sf"/>
</dbReference>
<reference evidence="3" key="1">
    <citation type="submission" date="2021-12" db="EMBL/GenBank/DDBJ databases">
        <title>Convergent genome expansion in fungi linked to evolution of root-endophyte symbiosis.</title>
        <authorList>
            <consortium name="DOE Joint Genome Institute"/>
            <person name="Ke Y.-H."/>
            <person name="Bonito G."/>
            <person name="Liao H.-L."/>
            <person name="Looney B."/>
            <person name="Rojas-Flechas A."/>
            <person name="Nash J."/>
            <person name="Hameed K."/>
            <person name="Schadt C."/>
            <person name="Martin F."/>
            <person name="Crous P.W."/>
            <person name="Miettinen O."/>
            <person name="Magnuson J.K."/>
            <person name="Labbe J."/>
            <person name="Jacobson D."/>
            <person name="Doktycz M.J."/>
            <person name="Veneault-Fourrey C."/>
            <person name="Kuo A."/>
            <person name="Mondo S."/>
            <person name="Calhoun S."/>
            <person name="Riley R."/>
            <person name="Ohm R."/>
            <person name="LaButti K."/>
            <person name="Andreopoulos B."/>
            <person name="Pangilinan J."/>
            <person name="Nolan M."/>
            <person name="Tritt A."/>
            <person name="Clum A."/>
            <person name="Lipzen A."/>
            <person name="Daum C."/>
            <person name="Barry K."/>
            <person name="Grigoriev I.V."/>
            <person name="Vilgalys R."/>
        </authorList>
    </citation>
    <scope>NUCLEOTIDE SEQUENCE</scope>
    <source>
        <strain evidence="3">PMI_201</strain>
    </source>
</reference>
<comment type="caution">
    <text evidence="3">The sequence shown here is derived from an EMBL/GenBank/DDBJ whole genome shotgun (WGS) entry which is preliminary data.</text>
</comment>
<dbReference type="Pfam" id="PF13561">
    <property type="entry name" value="adh_short_C2"/>
    <property type="match status" value="1"/>
</dbReference>
<dbReference type="PRINTS" id="PR00081">
    <property type="entry name" value="GDHRDH"/>
</dbReference>
<feature type="non-terminal residue" evidence="3">
    <location>
        <position position="1"/>
    </location>
</feature>
<dbReference type="InterPro" id="IPR002347">
    <property type="entry name" value="SDR_fam"/>
</dbReference>
<accession>A0AAD4L3H4</accession>
<evidence type="ECO:0000313" key="3">
    <source>
        <dbReference type="EMBL" id="KAH8703528.1"/>
    </source>
</evidence>
<evidence type="ECO:0008006" key="5">
    <source>
        <dbReference type="Google" id="ProtNLM"/>
    </source>
</evidence>
<dbReference type="PRINTS" id="PR00080">
    <property type="entry name" value="SDRFAMILY"/>
</dbReference>
<dbReference type="PANTHER" id="PTHR43008">
    <property type="entry name" value="BENZIL REDUCTASE"/>
    <property type="match status" value="1"/>
</dbReference>
<dbReference type="GeneID" id="70240733"/>
<dbReference type="EMBL" id="JAJTJA010000002">
    <property type="protein sequence ID" value="KAH8703528.1"/>
    <property type="molecule type" value="Genomic_DNA"/>
</dbReference>
<organism evidence="3 4">
    <name type="scientific">Talaromyces proteolyticus</name>
    <dbReference type="NCBI Taxonomy" id="1131652"/>
    <lineage>
        <taxon>Eukaryota</taxon>
        <taxon>Fungi</taxon>
        <taxon>Dikarya</taxon>
        <taxon>Ascomycota</taxon>
        <taxon>Pezizomycotina</taxon>
        <taxon>Eurotiomycetes</taxon>
        <taxon>Eurotiomycetidae</taxon>
        <taxon>Eurotiales</taxon>
        <taxon>Trichocomaceae</taxon>
        <taxon>Talaromyces</taxon>
        <taxon>Talaromyces sect. Bacilispori</taxon>
    </lineage>
</organism>
<dbReference type="AlphaFoldDB" id="A0AAD4L3H4"/>
<sequence length="176" mass="19224">NFGQIDVLLTAAGIVDNAPAEEYSYERWRKMMSVNLDGTFLCAREVGKHMIKKKVKGSMVLVGSICGHVSVRPQKQCAYNASKGAVIMLAKSLATEWARHSIRVNSLSPGYIRTDLILDLLDKEGGELVDSWVKDTPALRLAHPSELQGTVVWMASEASSFLTGSDVIVDGGYTCY</sequence>
<comment type="similarity">
    <text evidence="1">Belongs to the short-chain dehydrogenases/reductases (SDR) family.</text>
</comment>
<dbReference type="PANTHER" id="PTHR43008:SF14">
    <property type="entry name" value="DEHYDROGENASE ARBD, PUTATIVE-RELATED"/>
    <property type="match status" value="1"/>
</dbReference>